<keyword evidence="2" id="KW-1185">Reference proteome</keyword>
<organism evidence="1 2">
    <name type="scientific">Grifola frondosa</name>
    <name type="common">Maitake</name>
    <name type="synonym">Polyporus frondosus</name>
    <dbReference type="NCBI Taxonomy" id="5627"/>
    <lineage>
        <taxon>Eukaryota</taxon>
        <taxon>Fungi</taxon>
        <taxon>Dikarya</taxon>
        <taxon>Basidiomycota</taxon>
        <taxon>Agaricomycotina</taxon>
        <taxon>Agaricomycetes</taxon>
        <taxon>Polyporales</taxon>
        <taxon>Grifolaceae</taxon>
        <taxon>Grifola</taxon>
    </lineage>
</organism>
<dbReference type="STRING" id="5627.A0A1C7LPU0"/>
<dbReference type="AlphaFoldDB" id="A0A1C7LPU0"/>
<dbReference type="OrthoDB" id="420606at2759"/>
<reference evidence="1 2" key="1">
    <citation type="submission" date="2016-03" db="EMBL/GenBank/DDBJ databases">
        <title>Whole genome sequencing of Grifola frondosa 9006-11.</title>
        <authorList>
            <person name="Min B."/>
            <person name="Park H."/>
            <person name="Kim J.-G."/>
            <person name="Cho H."/>
            <person name="Oh Y.-L."/>
            <person name="Kong W.-S."/>
            <person name="Choi I.-G."/>
        </authorList>
    </citation>
    <scope>NUCLEOTIDE SEQUENCE [LARGE SCALE GENOMIC DNA]</scope>
    <source>
        <strain evidence="1 2">9006-11</strain>
    </source>
</reference>
<protein>
    <submittedName>
        <fullName evidence="1">Uncharacterized protein</fullName>
    </submittedName>
</protein>
<evidence type="ECO:0000313" key="1">
    <source>
        <dbReference type="EMBL" id="OBZ65969.1"/>
    </source>
</evidence>
<name>A0A1C7LPU0_GRIFR</name>
<evidence type="ECO:0000313" key="2">
    <source>
        <dbReference type="Proteomes" id="UP000092993"/>
    </source>
</evidence>
<dbReference type="Proteomes" id="UP000092993">
    <property type="component" value="Unassembled WGS sequence"/>
</dbReference>
<accession>A0A1C7LPU0</accession>
<comment type="caution">
    <text evidence="1">The sequence shown here is derived from an EMBL/GenBank/DDBJ whole genome shotgun (WGS) entry which is preliminary data.</text>
</comment>
<proteinExistence type="predicted"/>
<sequence>MQPGSLYALKMAAGDATSLGRILAHLHCKNQIKSFLNAVQEIRQKRIEVTQKTANRNIFAVSLPPGIAEACDKSLRAKAAAGVKALGTSST</sequence>
<gene>
    <name evidence="1" type="ORF">A0H81_14207</name>
</gene>
<dbReference type="EMBL" id="LUGG01000038">
    <property type="protein sequence ID" value="OBZ65969.1"/>
    <property type="molecule type" value="Genomic_DNA"/>
</dbReference>